<sequence>MLHAGSYNITPVYSQNFLEKYANIPYENKYDPEEEKRVDSKIPYVPYYETIHVPAPYRNENASGNEREQMLLNRIAELEREKAEVEARNALLVQDLEEKNFRNY</sequence>
<accession>A0ACB9I3M2</accession>
<proteinExistence type="predicted"/>
<gene>
    <name evidence="1" type="ORF">L1987_30215</name>
</gene>
<name>A0ACB9I3M2_9ASTR</name>
<reference evidence="1 2" key="2">
    <citation type="journal article" date="2022" name="Mol. Ecol. Resour.">
        <title>The genomes of chicory, endive, great burdock and yacon provide insights into Asteraceae paleo-polyploidization history and plant inulin production.</title>
        <authorList>
            <person name="Fan W."/>
            <person name="Wang S."/>
            <person name="Wang H."/>
            <person name="Wang A."/>
            <person name="Jiang F."/>
            <person name="Liu H."/>
            <person name="Zhao H."/>
            <person name="Xu D."/>
            <person name="Zhang Y."/>
        </authorList>
    </citation>
    <scope>NUCLEOTIDE SEQUENCE [LARGE SCALE GENOMIC DNA]</scope>
    <source>
        <strain evidence="2">cv. Yunnan</strain>
        <tissue evidence="1">Leaves</tissue>
    </source>
</reference>
<organism evidence="1 2">
    <name type="scientific">Smallanthus sonchifolius</name>
    <dbReference type="NCBI Taxonomy" id="185202"/>
    <lineage>
        <taxon>Eukaryota</taxon>
        <taxon>Viridiplantae</taxon>
        <taxon>Streptophyta</taxon>
        <taxon>Embryophyta</taxon>
        <taxon>Tracheophyta</taxon>
        <taxon>Spermatophyta</taxon>
        <taxon>Magnoliopsida</taxon>
        <taxon>eudicotyledons</taxon>
        <taxon>Gunneridae</taxon>
        <taxon>Pentapetalae</taxon>
        <taxon>asterids</taxon>
        <taxon>campanulids</taxon>
        <taxon>Asterales</taxon>
        <taxon>Asteraceae</taxon>
        <taxon>Asteroideae</taxon>
        <taxon>Heliantheae alliance</taxon>
        <taxon>Millerieae</taxon>
        <taxon>Smallanthus</taxon>
    </lineage>
</organism>
<protein>
    <submittedName>
        <fullName evidence="1">Uncharacterized protein</fullName>
    </submittedName>
</protein>
<keyword evidence="2" id="KW-1185">Reference proteome</keyword>
<reference evidence="2" key="1">
    <citation type="journal article" date="2022" name="Mol. Ecol. Resour.">
        <title>The genomes of chicory, endive, great burdock and yacon provide insights into Asteraceae palaeo-polyploidization history and plant inulin production.</title>
        <authorList>
            <person name="Fan W."/>
            <person name="Wang S."/>
            <person name="Wang H."/>
            <person name="Wang A."/>
            <person name="Jiang F."/>
            <person name="Liu H."/>
            <person name="Zhao H."/>
            <person name="Xu D."/>
            <person name="Zhang Y."/>
        </authorList>
    </citation>
    <scope>NUCLEOTIDE SEQUENCE [LARGE SCALE GENOMIC DNA]</scope>
    <source>
        <strain evidence="2">cv. Yunnan</strain>
    </source>
</reference>
<evidence type="ECO:0000313" key="1">
    <source>
        <dbReference type="EMBL" id="KAI3802090.1"/>
    </source>
</evidence>
<comment type="caution">
    <text evidence="1">The sequence shown here is derived from an EMBL/GenBank/DDBJ whole genome shotgun (WGS) entry which is preliminary data.</text>
</comment>
<evidence type="ECO:0000313" key="2">
    <source>
        <dbReference type="Proteomes" id="UP001056120"/>
    </source>
</evidence>
<dbReference type="EMBL" id="CM042027">
    <property type="protein sequence ID" value="KAI3802090.1"/>
    <property type="molecule type" value="Genomic_DNA"/>
</dbReference>
<dbReference type="Proteomes" id="UP001056120">
    <property type="component" value="Linkage Group LG10"/>
</dbReference>